<proteinExistence type="predicted"/>
<sequence length="76" mass="8350">MKNAEGAPVAEGATGEAIRSEYTSILATANLLKIQPMPDLVPFKYTVQHIKNGNQAISHDNLSIQWLEPIPYMTNP</sequence>
<dbReference type="EMBL" id="QTSX02004410">
    <property type="protein sequence ID" value="KAJ9064845.1"/>
    <property type="molecule type" value="Genomic_DNA"/>
</dbReference>
<name>A0ACC2SR95_9FUNG</name>
<reference evidence="1" key="1">
    <citation type="submission" date="2022-04" db="EMBL/GenBank/DDBJ databases">
        <title>Genome of the entomopathogenic fungus Entomophthora muscae.</title>
        <authorList>
            <person name="Elya C."/>
            <person name="Lovett B.R."/>
            <person name="Lee E."/>
            <person name="Macias A.M."/>
            <person name="Hajek A.E."/>
            <person name="De Bivort B.L."/>
            <person name="Kasson M.T."/>
            <person name="De Fine Licht H.H."/>
            <person name="Stajich J.E."/>
        </authorList>
    </citation>
    <scope>NUCLEOTIDE SEQUENCE</scope>
    <source>
        <strain evidence="1">Berkeley</strain>
    </source>
</reference>
<dbReference type="Proteomes" id="UP001165960">
    <property type="component" value="Unassembled WGS sequence"/>
</dbReference>
<gene>
    <name evidence="1" type="ORF">DSO57_1026057</name>
</gene>
<accession>A0ACC2SR95</accession>
<comment type="caution">
    <text evidence="1">The sequence shown here is derived from an EMBL/GenBank/DDBJ whole genome shotgun (WGS) entry which is preliminary data.</text>
</comment>
<keyword evidence="2" id="KW-1185">Reference proteome</keyword>
<evidence type="ECO:0000313" key="2">
    <source>
        <dbReference type="Proteomes" id="UP001165960"/>
    </source>
</evidence>
<organism evidence="1 2">
    <name type="scientific">Entomophthora muscae</name>
    <dbReference type="NCBI Taxonomy" id="34485"/>
    <lineage>
        <taxon>Eukaryota</taxon>
        <taxon>Fungi</taxon>
        <taxon>Fungi incertae sedis</taxon>
        <taxon>Zoopagomycota</taxon>
        <taxon>Entomophthoromycotina</taxon>
        <taxon>Entomophthoromycetes</taxon>
        <taxon>Entomophthorales</taxon>
        <taxon>Entomophthoraceae</taxon>
        <taxon>Entomophthora</taxon>
    </lineage>
</organism>
<evidence type="ECO:0000313" key="1">
    <source>
        <dbReference type="EMBL" id="KAJ9064845.1"/>
    </source>
</evidence>
<protein>
    <submittedName>
        <fullName evidence="1">Uncharacterized protein</fullName>
    </submittedName>
</protein>